<comment type="caution">
    <text evidence="1">The sequence shown here is derived from an EMBL/GenBank/DDBJ whole genome shotgun (WGS) entry which is preliminary data.</text>
</comment>
<dbReference type="AlphaFoldDB" id="A0A7J2U3R2"/>
<proteinExistence type="predicted"/>
<reference evidence="1" key="1">
    <citation type="journal article" date="2020" name="mSystems">
        <title>Genome- and Community-Level Interaction Insights into Carbon Utilization and Element Cycling Functions of Hydrothermarchaeota in Hydrothermal Sediment.</title>
        <authorList>
            <person name="Zhou Z."/>
            <person name="Liu Y."/>
            <person name="Xu W."/>
            <person name="Pan J."/>
            <person name="Luo Z.H."/>
            <person name="Li M."/>
        </authorList>
    </citation>
    <scope>NUCLEOTIDE SEQUENCE [LARGE SCALE GENOMIC DNA]</scope>
    <source>
        <strain evidence="1">SpSt-125</strain>
    </source>
</reference>
<protein>
    <submittedName>
        <fullName evidence="1">Uncharacterized protein</fullName>
    </submittedName>
</protein>
<organism evidence="1">
    <name type="scientific">Ignisphaera aggregans</name>
    <dbReference type="NCBI Taxonomy" id="334771"/>
    <lineage>
        <taxon>Archaea</taxon>
        <taxon>Thermoproteota</taxon>
        <taxon>Thermoprotei</taxon>
        <taxon>Desulfurococcales</taxon>
        <taxon>Desulfurococcaceae</taxon>
        <taxon>Ignisphaera</taxon>
    </lineage>
</organism>
<sequence>MNSKSKIISNIIGYVKDEELKSKLENLTQEEIKVLEYFMQNVSVGAIAAIRELKSLYRVEDPKYVIRKLIEKGLLEQGYGNYSLSKSLREVLLSIILASRM</sequence>
<gene>
    <name evidence="1" type="ORF">ENO26_08025</name>
</gene>
<dbReference type="InterPro" id="IPR054264">
    <property type="entry name" value="PBP2"/>
</dbReference>
<evidence type="ECO:0000313" key="1">
    <source>
        <dbReference type="EMBL" id="HEM67490.1"/>
    </source>
</evidence>
<dbReference type="Pfam" id="PF22511">
    <property type="entry name" value="PBP2"/>
    <property type="match status" value="1"/>
</dbReference>
<dbReference type="EMBL" id="DSEU01000053">
    <property type="protein sequence ID" value="HEM67490.1"/>
    <property type="molecule type" value="Genomic_DNA"/>
</dbReference>
<name>A0A7J2U3R2_9CREN</name>
<accession>A0A7J2U3R2</accession>